<evidence type="ECO:0000256" key="1">
    <source>
        <dbReference type="ARBA" id="ARBA00001947"/>
    </source>
</evidence>
<dbReference type="EMBL" id="WSRR01000023">
    <property type="protein sequence ID" value="MVX61520.1"/>
    <property type="molecule type" value="Genomic_DNA"/>
</dbReference>
<feature type="transmembrane region" description="Helical" evidence="11">
    <location>
        <begin position="241"/>
        <end position="260"/>
    </location>
</feature>
<evidence type="ECO:0000259" key="12">
    <source>
        <dbReference type="Pfam" id="PF02163"/>
    </source>
</evidence>
<gene>
    <name evidence="13" type="ORF">GKZ27_08640</name>
</gene>
<dbReference type="CDD" id="cd06163">
    <property type="entry name" value="S2P-M50_PDZ_RseP-like"/>
    <property type="match status" value="1"/>
</dbReference>
<reference evidence="13 14" key="1">
    <citation type="submission" date="2019-12" db="EMBL/GenBank/DDBJ databases">
        <title>Microbes associate with the intestines of laboratory mice.</title>
        <authorList>
            <person name="Navarre W."/>
            <person name="Wong E."/>
        </authorList>
    </citation>
    <scope>NUCLEOTIDE SEQUENCE [LARGE SCALE GENOMIC DNA]</scope>
    <source>
        <strain evidence="13 14">NM66_B29</strain>
    </source>
</reference>
<evidence type="ECO:0000256" key="10">
    <source>
        <dbReference type="ARBA" id="ARBA00023136"/>
    </source>
</evidence>
<keyword evidence="8 11" id="KW-1133">Transmembrane helix</keyword>
<dbReference type="AlphaFoldDB" id="A0A6N8JRT8"/>
<protein>
    <submittedName>
        <fullName evidence="13">Peptidase M50</fullName>
    </submittedName>
</protein>
<evidence type="ECO:0000256" key="7">
    <source>
        <dbReference type="ARBA" id="ARBA00022833"/>
    </source>
</evidence>
<name>A0A6N8JRT8_9ACTN</name>
<evidence type="ECO:0000256" key="6">
    <source>
        <dbReference type="ARBA" id="ARBA00022801"/>
    </source>
</evidence>
<dbReference type="GO" id="GO:0006508">
    <property type="term" value="P:proteolysis"/>
    <property type="evidence" value="ECO:0007669"/>
    <property type="project" value="UniProtKB-KW"/>
</dbReference>
<keyword evidence="5 11" id="KW-0812">Transmembrane</keyword>
<dbReference type="InterPro" id="IPR004387">
    <property type="entry name" value="Pept_M50_Zn"/>
</dbReference>
<dbReference type="GO" id="GO:0016020">
    <property type="term" value="C:membrane"/>
    <property type="evidence" value="ECO:0007669"/>
    <property type="project" value="UniProtKB-SubCell"/>
</dbReference>
<comment type="similarity">
    <text evidence="3">Belongs to the peptidase M50B family.</text>
</comment>
<comment type="cofactor">
    <cofactor evidence="1">
        <name>Zn(2+)</name>
        <dbReference type="ChEBI" id="CHEBI:29105"/>
    </cofactor>
</comment>
<comment type="subcellular location">
    <subcellularLocation>
        <location evidence="2">Membrane</location>
        <topology evidence="2">Multi-pass membrane protein</topology>
    </subcellularLocation>
</comment>
<comment type="caution">
    <text evidence="13">The sequence shown here is derived from an EMBL/GenBank/DDBJ whole genome shotgun (WGS) entry which is preliminary data.</text>
</comment>
<organism evidence="13 14">
    <name type="scientific">Adlercreutzia mucosicola</name>
    <dbReference type="NCBI Taxonomy" id="580026"/>
    <lineage>
        <taxon>Bacteria</taxon>
        <taxon>Bacillati</taxon>
        <taxon>Actinomycetota</taxon>
        <taxon>Coriobacteriia</taxon>
        <taxon>Eggerthellales</taxon>
        <taxon>Eggerthellaceae</taxon>
        <taxon>Adlercreutzia</taxon>
    </lineage>
</organism>
<evidence type="ECO:0000256" key="8">
    <source>
        <dbReference type="ARBA" id="ARBA00022989"/>
    </source>
</evidence>
<accession>A0A6N8JRT8</accession>
<feature type="transmembrane region" description="Helical" evidence="11">
    <location>
        <begin position="195"/>
        <end position="221"/>
    </location>
</feature>
<keyword evidence="10 11" id="KW-0472">Membrane</keyword>
<keyword evidence="4" id="KW-0645">Protease</keyword>
<dbReference type="Pfam" id="PF02163">
    <property type="entry name" value="Peptidase_M50"/>
    <property type="match status" value="1"/>
</dbReference>
<evidence type="ECO:0000256" key="9">
    <source>
        <dbReference type="ARBA" id="ARBA00023049"/>
    </source>
</evidence>
<evidence type="ECO:0000256" key="2">
    <source>
        <dbReference type="ARBA" id="ARBA00004141"/>
    </source>
</evidence>
<dbReference type="GO" id="GO:0004222">
    <property type="term" value="F:metalloendopeptidase activity"/>
    <property type="evidence" value="ECO:0007669"/>
    <property type="project" value="InterPro"/>
</dbReference>
<keyword evidence="14" id="KW-1185">Reference proteome</keyword>
<dbReference type="RefSeq" id="WP_160346748.1">
    <property type="nucleotide sequence ID" value="NZ_WSRR01000023.1"/>
</dbReference>
<keyword evidence="6" id="KW-0378">Hydrolase</keyword>
<sequence length="370" mass="40434">MDFLFMLVCAVITIGFLVFIHEGGHYLAARAFGVRVTEFMLGLPGPSVGFTRGETRFGVTAVPLGGYAKVCGMEAGPLQPHLQEVLAALYRRGTANMEDVARDCGITDDEAYEALEELVEWGSVMGPTKADPFNTYRAPRVTPSKRAVKKAAAAGAPALPSYELGEARPVHDERVLYESEYHQQYRSLPFWKRSVILLAGIATNLLFAMLVFILVFSVIGFQVQHPETGEIMTIHASVLQALQAGFMYIGMVVQAVAGLFNPATAAQTVSDSTSIVGIAVMSKDFFQQGLIQGLEFMAMISVSLGIMNLLPIPPLDGGRFVVEIFQKGTRKMVSQKAMNYMSMAGMALFLGFFVIMLNQDIQRFVFGNWG</sequence>
<evidence type="ECO:0000313" key="13">
    <source>
        <dbReference type="EMBL" id="MVX61520.1"/>
    </source>
</evidence>
<dbReference type="OrthoDB" id="9782003at2"/>
<evidence type="ECO:0000256" key="5">
    <source>
        <dbReference type="ARBA" id="ARBA00022692"/>
    </source>
</evidence>
<evidence type="ECO:0000313" key="14">
    <source>
        <dbReference type="Proteomes" id="UP000463388"/>
    </source>
</evidence>
<keyword evidence="7" id="KW-0862">Zinc</keyword>
<dbReference type="InterPro" id="IPR008915">
    <property type="entry name" value="Peptidase_M50"/>
</dbReference>
<feature type="domain" description="Peptidase M50" evidence="12">
    <location>
        <begin position="10"/>
        <end position="350"/>
    </location>
</feature>
<feature type="transmembrane region" description="Helical" evidence="11">
    <location>
        <begin position="337"/>
        <end position="357"/>
    </location>
</feature>
<dbReference type="PANTHER" id="PTHR42837:SF2">
    <property type="entry name" value="MEMBRANE METALLOPROTEASE ARASP2, CHLOROPLASTIC-RELATED"/>
    <property type="match status" value="1"/>
</dbReference>
<evidence type="ECO:0000256" key="11">
    <source>
        <dbReference type="SAM" id="Phobius"/>
    </source>
</evidence>
<dbReference type="Proteomes" id="UP000463388">
    <property type="component" value="Unassembled WGS sequence"/>
</dbReference>
<evidence type="ECO:0000256" key="3">
    <source>
        <dbReference type="ARBA" id="ARBA00007931"/>
    </source>
</evidence>
<evidence type="ECO:0000256" key="4">
    <source>
        <dbReference type="ARBA" id="ARBA00022670"/>
    </source>
</evidence>
<dbReference type="PANTHER" id="PTHR42837">
    <property type="entry name" value="REGULATOR OF SIGMA-E PROTEASE RSEP"/>
    <property type="match status" value="1"/>
</dbReference>
<keyword evidence="9" id="KW-0482">Metalloprotease</keyword>
<proteinExistence type="inferred from homology"/>